<dbReference type="GO" id="GO:0003697">
    <property type="term" value="F:single-stranded DNA binding"/>
    <property type="evidence" value="ECO:0007669"/>
    <property type="project" value="TreeGrafter"/>
</dbReference>
<dbReference type="GO" id="GO:0008310">
    <property type="term" value="F:single-stranded DNA 3'-5' DNA exonuclease activity"/>
    <property type="evidence" value="ECO:0007669"/>
    <property type="project" value="TreeGrafter"/>
</dbReference>
<dbReference type="OrthoDB" id="4540498at2759"/>
<dbReference type="PANTHER" id="PTHR21166">
    <property type="entry name" value="CELL DIVISION CONTROL PROTEIN 24 OB DOMAIN-CONTAINING PROTEIN-RELATED"/>
    <property type="match status" value="1"/>
</dbReference>
<keyword evidence="2" id="KW-1185">Reference proteome</keyword>
<dbReference type="EMBL" id="BAUL01000064">
    <property type="protein sequence ID" value="GAD93702.1"/>
    <property type="molecule type" value="Genomic_DNA"/>
</dbReference>
<protein>
    <submittedName>
        <fullName evidence="1">Uncharacterized protein</fullName>
    </submittedName>
</protein>
<dbReference type="eggNOG" id="ENOG502S2YX">
    <property type="taxonomic scope" value="Eukaryota"/>
</dbReference>
<dbReference type="InterPro" id="IPR052469">
    <property type="entry name" value="MEIOB"/>
</dbReference>
<dbReference type="Proteomes" id="UP000018001">
    <property type="component" value="Unassembled WGS sequence"/>
</dbReference>
<comment type="caution">
    <text evidence="1">The sequence shown here is derived from an EMBL/GenBank/DDBJ whole genome shotgun (WGS) entry which is preliminary data.</text>
</comment>
<dbReference type="GO" id="GO:0000712">
    <property type="term" value="P:resolution of meiotic recombination intermediates"/>
    <property type="evidence" value="ECO:0007669"/>
    <property type="project" value="TreeGrafter"/>
</dbReference>
<gene>
    <name evidence="1" type="ORF">PVAR5_2316</name>
</gene>
<evidence type="ECO:0000313" key="2">
    <source>
        <dbReference type="Proteomes" id="UP000018001"/>
    </source>
</evidence>
<proteinExistence type="predicted"/>
<dbReference type="Gene3D" id="2.40.50.140">
    <property type="entry name" value="Nucleic acid-binding proteins"/>
    <property type="match status" value="1"/>
</dbReference>
<dbReference type="InterPro" id="IPR012340">
    <property type="entry name" value="NA-bd_OB-fold"/>
</dbReference>
<dbReference type="PANTHER" id="PTHR21166:SF2">
    <property type="entry name" value="CELL DIVISION CONTROL PROTEIN 24 OB DOMAIN-CONTAINING PROTEIN-RELATED"/>
    <property type="match status" value="1"/>
</dbReference>
<reference evidence="2" key="1">
    <citation type="journal article" date="2014" name="Genome Announc.">
        <title>Draft genome sequence of the formaldehyde-resistant fungus Byssochlamys spectabilis No. 5 (anamorph Paecilomyces variotii No. 5) (NBRC109023).</title>
        <authorList>
            <person name="Oka T."/>
            <person name="Ekino K."/>
            <person name="Fukuda K."/>
            <person name="Nomura Y."/>
        </authorList>
    </citation>
    <scope>NUCLEOTIDE SEQUENCE [LARGE SCALE GENOMIC DNA]</scope>
    <source>
        <strain evidence="2">No. 5 / NBRC 109023</strain>
    </source>
</reference>
<evidence type="ECO:0000313" key="1">
    <source>
        <dbReference type="EMBL" id="GAD93702.1"/>
    </source>
</evidence>
<accession>V5FYK7</accession>
<sequence>MGPENKLDYYFTRKRKRSCSIPKAFNVKECPSEAQEVVAADDAWRSNDEYKDSLIGNLDPGPAKVKITARVTSIYDVCGSPSTTRAAKGYFKIAAKDNTGSILIHLWYITADYKIGIGSLLTIWAPHVSPKTAKVQDNPARVTTSLFPERDRHSYVIVHPDTVLQNSCRVPIRYTEYGSSHWLTSLEELRGSARSGQVSTILVLVKVVGNVANITNRKGHTIEKVDIGVRDESGEAILTLYGVMMLSSRKWTPLSTVLLVSRVRWKPGSRLSIMAGTTIEVDPDILEAQCLRKSLRKLSNFVNYQYTEDIFDTDIFESAVTKLKFTLADIDESCNMPVFSNFSSAMCCQCGKFLELSLNPQVIGALSDETGNISSSYTSLYSTEERFKTFHSFFRPQDLTSSPILWSHDAWRALLGAEPNKLLSEIDSSEEELGFITLIQSHLLFLRMTIIFRWSYQHGKLLVCRIVP</sequence>
<organism evidence="1 2">
    <name type="scientific">Byssochlamys spectabilis (strain No. 5 / NBRC 109023)</name>
    <name type="common">Paecilomyces variotii</name>
    <dbReference type="NCBI Taxonomy" id="1356009"/>
    <lineage>
        <taxon>Eukaryota</taxon>
        <taxon>Fungi</taxon>
        <taxon>Dikarya</taxon>
        <taxon>Ascomycota</taxon>
        <taxon>Pezizomycotina</taxon>
        <taxon>Eurotiomycetes</taxon>
        <taxon>Eurotiomycetidae</taxon>
        <taxon>Eurotiales</taxon>
        <taxon>Thermoascaceae</taxon>
        <taxon>Paecilomyces</taxon>
    </lineage>
</organism>
<dbReference type="InParanoid" id="V5FYK7"/>
<dbReference type="SUPFAM" id="SSF50249">
    <property type="entry name" value="Nucleic acid-binding proteins"/>
    <property type="match status" value="1"/>
</dbReference>
<name>V5FYK7_BYSSN</name>
<dbReference type="HOGENOM" id="CLU_039318_0_0_1"/>
<dbReference type="AlphaFoldDB" id="V5FYK7"/>